<gene>
    <name evidence="9" type="ORF">DRE_01366</name>
</gene>
<dbReference type="InterPro" id="IPR036910">
    <property type="entry name" value="HMG_box_dom_sf"/>
</dbReference>
<dbReference type="AlphaFoldDB" id="W7HLS2"/>
<dbReference type="OrthoDB" id="2307332at2759"/>
<organism evidence="9 10">
    <name type="scientific">Drechslerella stenobrocha 248</name>
    <dbReference type="NCBI Taxonomy" id="1043628"/>
    <lineage>
        <taxon>Eukaryota</taxon>
        <taxon>Fungi</taxon>
        <taxon>Dikarya</taxon>
        <taxon>Ascomycota</taxon>
        <taxon>Pezizomycotina</taxon>
        <taxon>Orbiliomycetes</taxon>
        <taxon>Orbiliales</taxon>
        <taxon>Orbiliaceae</taxon>
        <taxon>Drechslerella</taxon>
    </lineage>
</organism>
<keyword evidence="10" id="KW-1185">Reference proteome</keyword>
<dbReference type="HOGENOM" id="CLU_436150_0_0_1"/>
<dbReference type="Pfam" id="PF00505">
    <property type="entry name" value="HMG_box"/>
    <property type="match status" value="1"/>
</dbReference>
<comment type="subcellular location">
    <subcellularLocation>
        <location evidence="1">Nucleus</location>
    </subcellularLocation>
</comment>
<dbReference type="CDD" id="cd01389">
    <property type="entry name" value="HMG-box_ROX1-like"/>
    <property type="match status" value="1"/>
</dbReference>
<name>W7HLS2_9PEZI</name>
<evidence type="ECO:0000256" key="5">
    <source>
        <dbReference type="ARBA" id="ARBA00023242"/>
    </source>
</evidence>
<dbReference type="Gene3D" id="1.10.30.10">
    <property type="entry name" value="High mobility group box domain"/>
    <property type="match status" value="1"/>
</dbReference>
<keyword evidence="4" id="KW-0804">Transcription</keyword>
<dbReference type="PANTHER" id="PTHR45803:SF5">
    <property type="entry name" value="SOX100B"/>
    <property type="match status" value="1"/>
</dbReference>
<evidence type="ECO:0000313" key="9">
    <source>
        <dbReference type="EMBL" id="EWC44014.1"/>
    </source>
</evidence>
<dbReference type="InterPro" id="IPR009071">
    <property type="entry name" value="HMG_box_dom"/>
</dbReference>
<evidence type="ECO:0000256" key="4">
    <source>
        <dbReference type="ARBA" id="ARBA00023163"/>
    </source>
</evidence>
<feature type="domain" description="HMG box" evidence="8">
    <location>
        <begin position="239"/>
        <end position="307"/>
    </location>
</feature>
<dbReference type="GO" id="GO:0005634">
    <property type="term" value="C:nucleus"/>
    <property type="evidence" value="ECO:0007669"/>
    <property type="project" value="UniProtKB-SubCell"/>
</dbReference>
<feature type="compositionally biased region" description="Acidic residues" evidence="7">
    <location>
        <begin position="326"/>
        <end position="343"/>
    </location>
</feature>
<evidence type="ECO:0000256" key="2">
    <source>
        <dbReference type="ARBA" id="ARBA00023015"/>
    </source>
</evidence>
<dbReference type="GO" id="GO:0000978">
    <property type="term" value="F:RNA polymerase II cis-regulatory region sequence-specific DNA binding"/>
    <property type="evidence" value="ECO:0007669"/>
    <property type="project" value="TreeGrafter"/>
</dbReference>
<feature type="DNA-binding region" description="HMG box" evidence="6">
    <location>
        <begin position="239"/>
        <end position="307"/>
    </location>
</feature>
<dbReference type="PANTHER" id="PTHR45803">
    <property type="entry name" value="SOX100B"/>
    <property type="match status" value="1"/>
</dbReference>
<feature type="compositionally biased region" description="Basic and acidic residues" evidence="7">
    <location>
        <begin position="189"/>
        <end position="202"/>
    </location>
</feature>
<protein>
    <recommendedName>
        <fullName evidence="8">HMG box domain-containing protein</fullName>
    </recommendedName>
</protein>
<evidence type="ECO:0000256" key="3">
    <source>
        <dbReference type="ARBA" id="ARBA00023125"/>
    </source>
</evidence>
<sequence length="627" mass="70636">MSQESPINEFDGSIDFLGRPSLSRASSMADFYSSMHQIPSSFFSPATTNYSTDECMTPEYSVSEYDYEPSYQLPMQQISQSKKYYNHHQEKCTKNLQPVLDRMRPTSAYIRQEPMNFSPPRLVIEAPPTPASSTEGLVIRSSESATRSRFNRSTNRSSARSEKGSPILDSNPDCAPKVQKKRKPPTASKAEKPKVPKLDKPLSELTKDYADLPIRDMERWVHRSLDERKKEVEKRDGHVARPMNSFMLYRSAFAERTKMWCLQNNHQVVSSVSGASWPLEPAWIREKYNELARIERINHQAAHPGYKFSPSKNQPPPMRRRKTSSDVDDETGIYSTDEGEFGDQEPEHMYISQLVHTKRQSARQRPKAGDMRKRAMPLEEATPATIPMELSQEQPLEMGLSLRLQTGAQKSSYEALNPGRPAPVNMISTDTSGTYYQTIVRPTASTSVGSAMIEDVTIRKTAAPATVASNCIKNVADEVQKHEEYYRFQQQQQRLSQEPLIAAKQDPLMMEQNFCVYTHEPTPEVDFEHYRGLLEQQVMQNIAAQQAYLLAHSEVDIPYAFIAPGLGYPFASSGEGRVGFGDDGVHPTGVVNYGGSGGPMWHSLDGNGGGFHSDPQNTVHYDDWLAE</sequence>
<feature type="region of interest" description="Disordered" evidence="7">
    <location>
        <begin position="302"/>
        <end position="343"/>
    </location>
</feature>
<dbReference type="PROSITE" id="PS50118">
    <property type="entry name" value="HMG_BOX_2"/>
    <property type="match status" value="1"/>
</dbReference>
<feature type="compositionally biased region" description="Low complexity" evidence="7">
    <location>
        <begin position="144"/>
        <end position="158"/>
    </location>
</feature>
<accession>W7HLS2</accession>
<evidence type="ECO:0000256" key="1">
    <source>
        <dbReference type="ARBA" id="ARBA00004123"/>
    </source>
</evidence>
<dbReference type="SUPFAM" id="SSF47095">
    <property type="entry name" value="HMG-box"/>
    <property type="match status" value="1"/>
</dbReference>
<dbReference type="EMBL" id="KI966448">
    <property type="protein sequence ID" value="EWC44014.1"/>
    <property type="molecule type" value="Genomic_DNA"/>
</dbReference>
<evidence type="ECO:0000313" key="10">
    <source>
        <dbReference type="Proteomes" id="UP000024837"/>
    </source>
</evidence>
<dbReference type="Proteomes" id="UP000024837">
    <property type="component" value="Unassembled WGS sequence"/>
</dbReference>
<keyword evidence="3 6" id="KW-0238">DNA-binding</keyword>
<evidence type="ECO:0000256" key="7">
    <source>
        <dbReference type="SAM" id="MobiDB-lite"/>
    </source>
</evidence>
<proteinExistence type="predicted"/>
<evidence type="ECO:0000256" key="6">
    <source>
        <dbReference type="PROSITE-ProRule" id="PRU00267"/>
    </source>
</evidence>
<dbReference type="GO" id="GO:0000981">
    <property type="term" value="F:DNA-binding transcription factor activity, RNA polymerase II-specific"/>
    <property type="evidence" value="ECO:0007669"/>
    <property type="project" value="TreeGrafter"/>
</dbReference>
<keyword evidence="2" id="KW-0805">Transcription regulation</keyword>
<feature type="region of interest" description="Disordered" evidence="7">
    <location>
        <begin position="120"/>
        <end position="202"/>
    </location>
</feature>
<dbReference type="InterPro" id="IPR050917">
    <property type="entry name" value="SOX_TF"/>
</dbReference>
<keyword evidence="5 6" id="KW-0539">Nucleus</keyword>
<reference evidence="9 10" key="1">
    <citation type="submission" date="2013-05" db="EMBL/GenBank/DDBJ databases">
        <title>Drechslerella stenobrocha genome reveals carnivorous origination and mechanical trapping mechanism of predatory fungi.</title>
        <authorList>
            <person name="Liu X."/>
            <person name="Zhang W."/>
            <person name="Liu K."/>
        </authorList>
    </citation>
    <scope>NUCLEOTIDE SEQUENCE [LARGE SCALE GENOMIC DNA]</scope>
    <source>
        <strain evidence="9 10">248</strain>
    </source>
</reference>
<evidence type="ECO:0000259" key="8">
    <source>
        <dbReference type="PROSITE" id="PS50118"/>
    </source>
</evidence>